<sequence length="93" mass="10421">MSLNFKTRSTAKIIIDGAKIRRKDQIFALFAVALDFKPEYVANLDALYDALGERGGRILVVIKRGGILKLRLGKFYDILLDVLRSGEAKILIL</sequence>
<evidence type="ECO:0000313" key="3">
    <source>
        <dbReference type="EMBL" id="EEV16335.1"/>
    </source>
</evidence>
<proteinExistence type="inferred from homology"/>
<organism evidence="3 4">
    <name type="scientific">Campylobacter gracilis RM3268</name>
    <dbReference type="NCBI Taxonomy" id="553220"/>
    <lineage>
        <taxon>Bacteria</taxon>
        <taxon>Pseudomonadati</taxon>
        <taxon>Campylobacterota</taxon>
        <taxon>Epsilonproteobacteria</taxon>
        <taxon>Campylobacterales</taxon>
        <taxon>Campylobacteraceae</taxon>
        <taxon>Campylobacter</taxon>
    </lineage>
</organism>
<dbReference type="AlphaFoldDB" id="C8PLM3"/>
<accession>C8PLM3</accession>
<dbReference type="Gene3D" id="3.30.370.10">
    <property type="entry name" value="Barstar-like"/>
    <property type="match status" value="1"/>
</dbReference>
<name>C8PLM3_9BACT</name>
<dbReference type="InterPro" id="IPR035905">
    <property type="entry name" value="Barstar-like_sf"/>
</dbReference>
<comment type="caution">
    <text evidence="3">The sequence shown here is derived from an EMBL/GenBank/DDBJ whole genome shotgun (WGS) entry which is preliminary data.</text>
</comment>
<dbReference type="Proteomes" id="UP000005709">
    <property type="component" value="Unassembled WGS sequence"/>
</dbReference>
<dbReference type="InterPro" id="IPR000468">
    <property type="entry name" value="Barstar"/>
</dbReference>
<keyword evidence="4" id="KW-1185">Reference proteome</keyword>
<protein>
    <recommendedName>
        <fullName evidence="2">Barstar (barnase inhibitor) domain-containing protein</fullName>
    </recommendedName>
</protein>
<dbReference type="OrthoDB" id="5295683at2"/>
<feature type="domain" description="Barstar (barnase inhibitor)" evidence="2">
    <location>
        <begin position="13"/>
        <end position="85"/>
    </location>
</feature>
<comment type="similarity">
    <text evidence="1">Belongs to the barstar family.</text>
</comment>
<dbReference type="EMBL" id="ACYG01000032">
    <property type="protein sequence ID" value="EEV16335.1"/>
    <property type="molecule type" value="Genomic_DNA"/>
</dbReference>
<evidence type="ECO:0000313" key="4">
    <source>
        <dbReference type="Proteomes" id="UP000005709"/>
    </source>
</evidence>
<reference evidence="3 4" key="1">
    <citation type="submission" date="2009-07" db="EMBL/GenBank/DDBJ databases">
        <authorList>
            <person name="Madupu R."/>
            <person name="Sebastian Y."/>
            <person name="Durkin A.S."/>
            <person name="Torralba M."/>
            <person name="Methe B."/>
            <person name="Sutton G.G."/>
            <person name="Strausberg R.L."/>
            <person name="Nelson K.E."/>
        </authorList>
    </citation>
    <scope>NUCLEOTIDE SEQUENCE [LARGE SCALE GENOMIC DNA]</scope>
    <source>
        <strain evidence="3 4">RM3268</strain>
    </source>
</reference>
<dbReference type="Pfam" id="PF01337">
    <property type="entry name" value="Barstar"/>
    <property type="match status" value="1"/>
</dbReference>
<evidence type="ECO:0000259" key="2">
    <source>
        <dbReference type="Pfam" id="PF01337"/>
    </source>
</evidence>
<evidence type="ECO:0000256" key="1">
    <source>
        <dbReference type="ARBA" id="ARBA00006845"/>
    </source>
</evidence>
<dbReference type="RefSeq" id="WP_005873311.1">
    <property type="nucleotide sequence ID" value="NZ_ACYG01000032.1"/>
</dbReference>
<dbReference type="SUPFAM" id="SSF52038">
    <property type="entry name" value="Barstar-related"/>
    <property type="match status" value="1"/>
</dbReference>
<gene>
    <name evidence="3" type="ORF">CAMGR0001_2033</name>
</gene>
<dbReference type="STRING" id="824.CGRAC_1508"/>